<keyword evidence="2" id="KW-0238">DNA-binding</keyword>
<dbReference type="InterPro" id="IPR000119">
    <property type="entry name" value="Hist_DNA-bd"/>
</dbReference>
<evidence type="ECO:0000313" key="5">
    <source>
        <dbReference type="EMBL" id="GBO93722.1"/>
    </source>
</evidence>
<reference evidence="5 6" key="1">
    <citation type="journal article" date="2018" name="Int. J. Syst. Evol. Microbiol.">
        <title>Mesosutterella multiformis gen. nov., sp. nov., a member of the family Sutterellaceae and Sutterella megalosphaeroides sp. nov., isolated from human faeces.</title>
        <authorList>
            <person name="Sakamoto M."/>
            <person name="Ikeyama N."/>
            <person name="Kunihiro T."/>
            <person name="Iino T."/>
            <person name="Yuki M."/>
            <person name="Ohkuma M."/>
        </authorList>
    </citation>
    <scope>NUCLEOTIDE SEQUENCE [LARGE SCALE GENOMIC DNA]</scope>
    <source>
        <strain evidence="5 6">4NBBH2</strain>
    </source>
</reference>
<accession>A0A401LH36</accession>
<accession>A0A388SBL8</accession>
<evidence type="ECO:0000256" key="4">
    <source>
        <dbReference type="SAM" id="MobiDB-lite"/>
    </source>
</evidence>
<dbReference type="PRINTS" id="PR01727">
    <property type="entry name" value="DNABINDINGHU"/>
</dbReference>
<protein>
    <submittedName>
        <fullName evidence="5">Integration host factor subunit beta</fullName>
    </submittedName>
</protein>
<dbReference type="Gene3D" id="4.10.520.10">
    <property type="entry name" value="IHF-like DNA-binding proteins"/>
    <property type="match status" value="1"/>
</dbReference>
<dbReference type="EMBL" id="BGZJ01000001">
    <property type="protein sequence ID" value="GBO93722.1"/>
    <property type="molecule type" value="Genomic_DNA"/>
</dbReference>
<name>A0A388SBL8_9BURK</name>
<evidence type="ECO:0000313" key="6">
    <source>
        <dbReference type="Proteomes" id="UP000266091"/>
    </source>
</evidence>
<dbReference type="PANTHER" id="PTHR33175">
    <property type="entry name" value="DNA-BINDING PROTEIN HU"/>
    <property type="match status" value="1"/>
</dbReference>
<proteinExistence type="inferred from homology"/>
<dbReference type="SUPFAM" id="SSF47729">
    <property type="entry name" value="IHF-like DNA-binding proteins"/>
    <property type="match status" value="1"/>
</dbReference>
<dbReference type="InterPro" id="IPR020816">
    <property type="entry name" value="Histone-like_DNA-bd_CS"/>
</dbReference>
<sequence length="104" mass="11704">MPSPITRSELISMLNERLPVLSNKSADEAVRILFEEMGKAITSGRRIEIRGFGSFSLNYRPARIGRNPRTGESVPVPPKYSIHFKPGKEMREVVDSHARKPLAE</sequence>
<dbReference type="CDD" id="cd13836">
    <property type="entry name" value="IHF_B"/>
    <property type="match status" value="1"/>
</dbReference>
<dbReference type="Proteomes" id="UP000266091">
    <property type="component" value="Unassembled WGS sequence"/>
</dbReference>
<dbReference type="GO" id="GO:0003677">
    <property type="term" value="F:DNA binding"/>
    <property type="evidence" value="ECO:0007669"/>
    <property type="project" value="UniProtKB-KW"/>
</dbReference>
<dbReference type="GO" id="GO:0030527">
    <property type="term" value="F:structural constituent of chromatin"/>
    <property type="evidence" value="ECO:0007669"/>
    <property type="project" value="InterPro"/>
</dbReference>
<comment type="caution">
    <text evidence="5">The sequence shown here is derived from an EMBL/GenBank/DDBJ whole genome shotgun (WGS) entry which is preliminary data.</text>
</comment>
<evidence type="ECO:0000256" key="2">
    <source>
        <dbReference type="ARBA" id="ARBA00023125"/>
    </source>
</evidence>
<organism evidence="5 6">
    <name type="scientific">Mesosutterella multiformis</name>
    <dbReference type="NCBI Taxonomy" id="2259133"/>
    <lineage>
        <taxon>Bacteria</taxon>
        <taxon>Pseudomonadati</taxon>
        <taxon>Pseudomonadota</taxon>
        <taxon>Betaproteobacteria</taxon>
        <taxon>Burkholderiales</taxon>
        <taxon>Sutterellaceae</taxon>
        <taxon>Mesosutterella</taxon>
    </lineage>
</organism>
<dbReference type="PANTHER" id="PTHR33175:SF5">
    <property type="entry name" value="INTEGRATION HOST FACTOR SUBUNIT BETA"/>
    <property type="match status" value="1"/>
</dbReference>
<comment type="similarity">
    <text evidence="1 3">Belongs to the bacterial histone-like protein family.</text>
</comment>
<evidence type="ECO:0000256" key="1">
    <source>
        <dbReference type="ARBA" id="ARBA00010529"/>
    </source>
</evidence>
<feature type="region of interest" description="Disordered" evidence="4">
    <location>
        <begin position="63"/>
        <end position="82"/>
    </location>
</feature>
<dbReference type="PROSITE" id="PS00045">
    <property type="entry name" value="HISTONE_LIKE"/>
    <property type="match status" value="1"/>
</dbReference>
<dbReference type="NCBIfam" id="NF001222">
    <property type="entry name" value="PRK00199.1"/>
    <property type="match status" value="1"/>
</dbReference>
<keyword evidence="6" id="KW-1185">Reference proteome</keyword>
<dbReference type="Pfam" id="PF00216">
    <property type="entry name" value="Bac_DNA_binding"/>
    <property type="match status" value="1"/>
</dbReference>
<evidence type="ECO:0000256" key="3">
    <source>
        <dbReference type="RuleBase" id="RU003939"/>
    </source>
</evidence>
<dbReference type="InterPro" id="IPR010992">
    <property type="entry name" value="IHF-like_DNA-bd_dom_sf"/>
</dbReference>
<dbReference type="GO" id="GO:0005829">
    <property type="term" value="C:cytosol"/>
    <property type="evidence" value="ECO:0007669"/>
    <property type="project" value="TreeGrafter"/>
</dbReference>
<dbReference type="SMART" id="SM00411">
    <property type="entry name" value="BHL"/>
    <property type="match status" value="1"/>
</dbReference>
<dbReference type="AlphaFoldDB" id="A0A388SBL8"/>
<gene>
    <name evidence="5" type="primary">ihfB_1</name>
    <name evidence="5" type="ORF">MESMUL_10760</name>
</gene>